<protein>
    <submittedName>
        <fullName evidence="1">Uncharacterized protein</fullName>
    </submittedName>
</protein>
<feature type="non-terminal residue" evidence="1">
    <location>
        <position position="1"/>
    </location>
</feature>
<evidence type="ECO:0000313" key="2">
    <source>
        <dbReference type="Proteomes" id="UP000243374"/>
    </source>
</evidence>
<keyword evidence="2" id="KW-1185">Reference proteome</keyword>
<sequence length="48" mass="5267">DAAKQILEKRYAEPYLAEKYKNVYAIGIGFGGKDCYIQSLGNLAKAAI</sequence>
<dbReference type="EMBL" id="FOSF01000153">
    <property type="protein sequence ID" value="SFK62492.1"/>
    <property type="molecule type" value="Genomic_DNA"/>
</dbReference>
<gene>
    <name evidence="1" type="ORF">SAMN04487865_11532</name>
</gene>
<dbReference type="Proteomes" id="UP000243374">
    <property type="component" value="Unassembled WGS sequence"/>
</dbReference>
<accession>A0A662ZEU5</accession>
<reference evidence="1 2" key="1">
    <citation type="submission" date="2016-10" db="EMBL/GenBank/DDBJ databases">
        <authorList>
            <person name="Varghese N."/>
            <person name="Submissions S."/>
        </authorList>
    </citation>
    <scope>NUCLEOTIDE SEQUENCE [LARGE SCALE GENOMIC DNA]</scope>
    <source>
        <strain evidence="1 2">22B</strain>
    </source>
</reference>
<name>A0A662ZEU5_9GAMM</name>
<organism evidence="1 2">
    <name type="scientific">Succinivibrio dextrinosolvens</name>
    <dbReference type="NCBI Taxonomy" id="83771"/>
    <lineage>
        <taxon>Bacteria</taxon>
        <taxon>Pseudomonadati</taxon>
        <taxon>Pseudomonadota</taxon>
        <taxon>Gammaproteobacteria</taxon>
        <taxon>Aeromonadales</taxon>
        <taxon>Succinivibrionaceae</taxon>
        <taxon>Succinivibrio</taxon>
    </lineage>
</organism>
<proteinExistence type="predicted"/>
<evidence type="ECO:0000313" key="1">
    <source>
        <dbReference type="EMBL" id="SFK62492.1"/>
    </source>
</evidence>
<dbReference type="AlphaFoldDB" id="A0A662ZEU5"/>